<keyword evidence="2" id="KW-1185">Reference proteome</keyword>
<organism evidence="1 2">
    <name type="scientific">Dendrobium catenatum</name>
    <dbReference type="NCBI Taxonomy" id="906689"/>
    <lineage>
        <taxon>Eukaryota</taxon>
        <taxon>Viridiplantae</taxon>
        <taxon>Streptophyta</taxon>
        <taxon>Embryophyta</taxon>
        <taxon>Tracheophyta</taxon>
        <taxon>Spermatophyta</taxon>
        <taxon>Magnoliopsida</taxon>
        <taxon>Liliopsida</taxon>
        <taxon>Asparagales</taxon>
        <taxon>Orchidaceae</taxon>
        <taxon>Epidendroideae</taxon>
        <taxon>Malaxideae</taxon>
        <taxon>Dendrobiinae</taxon>
        <taxon>Dendrobium</taxon>
    </lineage>
</organism>
<accession>A0A2I0X6L6</accession>
<dbReference type="AlphaFoldDB" id="A0A2I0X6L6"/>
<reference evidence="1 2" key="2">
    <citation type="journal article" date="2017" name="Nature">
        <title>The Apostasia genome and the evolution of orchids.</title>
        <authorList>
            <person name="Zhang G.Q."/>
            <person name="Liu K.W."/>
            <person name="Li Z."/>
            <person name="Lohaus R."/>
            <person name="Hsiao Y.Y."/>
            <person name="Niu S.C."/>
            <person name="Wang J.Y."/>
            <person name="Lin Y.C."/>
            <person name="Xu Q."/>
            <person name="Chen L.J."/>
            <person name="Yoshida K."/>
            <person name="Fujiwara S."/>
            <person name="Wang Z.W."/>
            <person name="Zhang Y.Q."/>
            <person name="Mitsuda N."/>
            <person name="Wang M."/>
            <person name="Liu G.H."/>
            <person name="Pecoraro L."/>
            <person name="Huang H.X."/>
            <person name="Xiao X.J."/>
            <person name="Lin M."/>
            <person name="Wu X.Y."/>
            <person name="Wu W.L."/>
            <person name="Chen Y.Y."/>
            <person name="Chang S.B."/>
            <person name="Sakamoto S."/>
            <person name="Ohme-Takagi M."/>
            <person name="Yagi M."/>
            <person name="Zeng S.J."/>
            <person name="Shen C.Y."/>
            <person name="Yeh C.M."/>
            <person name="Luo Y.B."/>
            <person name="Tsai W.C."/>
            <person name="Van de Peer Y."/>
            <person name="Liu Z.J."/>
        </authorList>
    </citation>
    <scope>NUCLEOTIDE SEQUENCE [LARGE SCALE GENOMIC DNA]</scope>
    <source>
        <tissue evidence="1">The whole plant</tissue>
    </source>
</reference>
<protein>
    <submittedName>
        <fullName evidence="1">Uncharacterized protein</fullName>
    </submittedName>
</protein>
<evidence type="ECO:0000313" key="1">
    <source>
        <dbReference type="EMBL" id="PKU83557.1"/>
    </source>
</evidence>
<name>A0A2I0X6L6_9ASPA</name>
<dbReference type="EMBL" id="KZ502094">
    <property type="protein sequence ID" value="PKU83557.1"/>
    <property type="molecule type" value="Genomic_DNA"/>
</dbReference>
<reference evidence="1 2" key="1">
    <citation type="journal article" date="2016" name="Sci. Rep.">
        <title>The Dendrobium catenatum Lindl. genome sequence provides insights into polysaccharide synthase, floral development and adaptive evolution.</title>
        <authorList>
            <person name="Zhang G.Q."/>
            <person name="Xu Q."/>
            <person name="Bian C."/>
            <person name="Tsai W.C."/>
            <person name="Yeh C.M."/>
            <person name="Liu K.W."/>
            <person name="Yoshida K."/>
            <person name="Zhang L.S."/>
            <person name="Chang S.B."/>
            <person name="Chen F."/>
            <person name="Shi Y."/>
            <person name="Su Y.Y."/>
            <person name="Zhang Y.Q."/>
            <person name="Chen L.J."/>
            <person name="Yin Y."/>
            <person name="Lin M."/>
            <person name="Huang H."/>
            <person name="Deng H."/>
            <person name="Wang Z.W."/>
            <person name="Zhu S.L."/>
            <person name="Zhao X."/>
            <person name="Deng C."/>
            <person name="Niu S.C."/>
            <person name="Huang J."/>
            <person name="Wang M."/>
            <person name="Liu G.H."/>
            <person name="Yang H.J."/>
            <person name="Xiao X.J."/>
            <person name="Hsiao Y.Y."/>
            <person name="Wu W.L."/>
            <person name="Chen Y.Y."/>
            <person name="Mitsuda N."/>
            <person name="Ohme-Takagi M."/>
            <person name="Luo Y.B."/>
            <person name="Van de Peer Y."/>
            <person name="Liu Z.J."/>
        </authorList>
    </citation>
    <scope>NUCLEOTIDE SEQUENCE [LARGE SCALE GENOMIC DNA]</scope>
    <source>
        <tissue evidence="1">The whole plant</tissue>
    </source>
</reference>
<gene>
    <name evidence="1" type="ORF">MA16_Dca008244</name>
</gene>
<sequence>MLYPNYQLLGEDEEDDVHVVPGNVDDAPRNANIAKAWAGFRPNVFTLLIWQCHWYYKEKLELDTQIYFYYSNTGWTQKLMIL</sequence>
<proteinExistence type="predicted"/>
<evidence type="ECO:0000313" key="2">
    <source>
        <dbReference type="Proteomes" id="UP000233837"/>
    </source>
</evidence>
<dbReference type="Proteomes" id="UP000233837">
    <property type="component" value="Unassembled WGS sequence"/>
</dbReference>